<protein>
    <recommendedName>
        <fullName evidence="4">Ninja-family protein</fullName>
    </recommendedName>
    <alternativeName>
        <fullName evidence="4">ABI-binding protein</fullName>
    </alternativeName>
</protein>
<accession>A0A1D1Y4E5</accession>
<evidence type="ECO:0000256" key="4">
    <source>
        <dbReference type="RuleBase" id="RU369029"/>
    </source>
</evidence>
<feature type="compositionally biased region" description="Pro residues" evidence="5">
    <location>
        <begin position="21"/>
        <end position="30"/>
    </location>
</feature>
<dbReference type="InterPro" id="IPR032308">
    <property type="entry name" value="TDBD"/>
</dbReference>
<dbReference type="EMBL" id="GDJX01018460">
    <property type="protein sequence ID" value="JAT49476.1"/>
    <property type="molecule type" value="Transcribed_RNA"/>
</dbReference>
<dbReference type="Pfam" id="PF16135">
    <property type="entry name" value="TDBD"/>
    <property type="match status" value="1"/>
</dbReference>
<gene>
    <name evidence="7" type="primary">AFP3_0</name>
    <name evidence="7" type="ORF">g.22182</name>
</gene>
<comment type="subcellular location">
    <subcellularLocation>
        <location evidence="1 4">Nucleus</location>
    </subcellularLocation>
</comment>
<dbReference type="GO" id="GO:0005634">
    <property type="term" value="C:nucleus"/>
    <property type="evidence" value="ECO:0007669"/>
    <property type="project" value="UniProtKB-SubCell"/>
</dbReference>
<dbReference type="GO" id="GO:0045892">
    <property type="term" value="P:negative regulation of DNA-templated transcription"/>
    <property type="evidence" value="ECO:0007669"/>
    <property type="project" value="TreeGrafter"/>
</dbReference>
<dbReference type="InterPro" id="IPR031307">
    <property type="entry name" value="Ninja_fam"/>
</dbReference>
<reference evidence="7" key="1">
    <citation type="submission" date="2015-07" db="EMBL/GenBank/DDBJ databases">
        <title>Transcriptome Assembly of Anthurium amnicola.</title>
        <authorList>
            <person name="Suzuki J."/>
        </authorList>
    </citation>
    <scope>NUCLEOTIDE SEQUENCE</scope>
</reference>
<dbReference type="PANTHER" id="PTHR31413">
    <property type="entry name" value="AFP HOMOLOG 2"/>
    <property type="match status" value="1"/>
</dbReference>
<organism evidence="7">
    <name type="scientific">Anthurium amnicola</name>
    <dbReference type="NCBI Taxonomy" id="1678845"/>
    <lineage>
        <taxon>Eukaryota</taxon>
        <taxon>Viridiplantae</taxon>
        <taxon>Streptophyta</taxon>
        <taxon>Embryophyta</taxon>
        <taxon>Tracheophyta</taxon>
        <taxon>Spermatophyta</taxon>
        <taxon>Magnoliopsida</taxon>
        <taxon>Liliopsida</taxon>
        <taxon>Araceae</taxon>
        <taxon>Pothoideae</taxon>
        <taxon>Potheae</taxon>
        <taxon>Anthurium</taxon>
    </lineage>
</organism>
<feature type="compositionally biased region" description="Polar residues" evidence="5">
    <location>
        <begin position="256"/>
        <end position="271"/>
    </location>
</feature>
<evidence type="ECO:0000256" key="5">
    <source>
        <dbReference type="SAM" id="MobiDB-lite"/>
    </source>
</evidence>
<feature type="compositionally biased region" description="Basic residues" evidence="5">
    <location>
        <begin position="39"/>
        <end position="50"/>
    </location>
</feature>
<evidence type="ECO:0000256" key="1">
    <source>
        <dbReference type="ARBA" id="ARBA00004123"/>
    </source>
</evidence>
<feature type="domain" description="Tify" evidence="6">
    <location>
        <begin position="404"/>
        <end position="438"/>
    </location>
</feature>
<comment type="similarity">
    <text evidence="2 4">Belongs to the Ninja family.</text>
</comment>
<comment type="function">
    <text evidence="4">Acts as a negative regulator of abscisic acid (ABA) response.</text>
</comment>
<evidence type="ECO:0000313" key="7">
    <source>
        <dbReference type="EMBL" id="JAT49476.1"/>
    </source>
</evidence>
<dbReference type="PANTHER" id="PTHR31413:SF15">
    <property type="entry name" value="NINJA-FAMILY PROTEIN"/>
    <property type="match status" value="1"/>
</dbReference>
<feature type="region of interest" description="Disordered" evidence="5">
    <location>
        <begin position="327"/>
        <end position="388"/>
    </location>
</feature>
<feature type="region of interest" description="Disordered" evidence="5">
    <location>
        <begin position="1"/>
        <end position="125"/>
    </location>
</feature>
<evidence type="ECO:0000256" key="2">
    <source>
        <dbReference type="ARBA" id="ARBA00006081"/>
    </source>
</evidence>
<dbReference type="GO" id="GO:0007165">
    <property type="term" value="P:signal transduction"/>
    <property type="evidence" value="ECO:0007669"/>
    <property type="project" value="InterPro"/>
</dbReference>
<feature type="compositionally biased region" description="Polar residues" evidence="5">
    <location>
        <begin position="368"/>
        <end position="377"/>
    </location>
</feature>
<keyword evidence="3 4" id="KW-0539">Nucleus</keyword>
<proteinExistence type="inferred from homology"/>
<evidence type="ECO:0000259" key="6">
    <source>
        <dbReference type="Pfam" id="PF16135"/>
    </source>
</evidence>
<sequence>MGSSEAEADRGGSAASISSSSPPPLPPLPPNRWGELHALRRREGRKKRDKKQQQLQKGTCGGGGVAGPGAAERGLSPQPEWNCSADDRLALDSQGRRSRVRVREAREEETRHSDRRTGEHRDPCSDLVLNPELCNNMNANPNPCSSPNFSNPNLPHYGAHPFPLMAMQCPYPQIQYVPIANGFGFPYMMPCWASAMSSVTAVPDLAIEVFQPVACRTVQPFSPLVVVPTDGGSPPAIKGVESSGGKGTGIRAAPSWTASLGTNRSSAISDHQSNSVQGGNSGGDIRSHNAPVERAQPQLSPQASNLLHGQSEHSISSRQIEPAANEMAVEGPCGKGSSSNSNGDQFPVAKLEGSTSVSTPVPAADDPISSQASSSLPQMPRVSATGDGPNGKTITGFLYRYTSTEVSIVCVCHGSSFSPAEFVEHAGGTDKVNPLRHISVVPS</sequence>
<feature type="region of interest" description="Disordered" evidence="5">
    <location>
        <begin position="232"/>
        <end position="289"/>
    </location>
</feature>
<name>A0A1D1Y4E5_9ARAE</name>
<feature type="compositionally biased region" description="Basic and acidic residues" evidence="5">
    <location>
        <begin position="101"/>
        <end position="124"/>
    </location>
</feature>
<evidence type="ECO:0000256" key="3">
    <source>
        <dbReference type="ARBA" id="ARBA00023242"/>
    </source>
</evidence>
<dbReference type="AlphaFoldDB" id="A0A1D1Y4E5"/>